<evidence type="ECO:0000256" key="3">
    <source>
        <dbReference type="ARBA" id="ARBA00022691"/>
    </source>
</evidence>
<dbReference type="PROSITE" id="PS51682">
    <property type="entry name" value="SAM_OMT_I"/>
    <property type="match status" value="1"/>
</dbReference>
<sequence length="223" mass="23388">MASDIDSATWRRVDAYLSALLVGEDPALDAAVAAQRAAGLPAIEVAPVNGKFLHLIARISGARRILEIGTLGGYSAIWLARALPDDGLVISIEAEPANARLARANLDRAGLGGRVQIREGRALDVLPTLSGEAPFDLVFIDADKESNAAYLDWAARLGRPGTVVIVDNIGRGGAVADPTNSRPDVVGTRQGLEVLARDPRFEATALQTLDAKGYDGFAVAVVV</sequence>
<dbReference type="CDD" id="cd02440">
    <property type="entry name" value="AdoMet_MTases"/>
    <property type="match status" value="1"/>
</dbReference>
<dbReference type="InterPro" id="IPR029063">
    <property type="entry name" value="SAM-dependent_MTases_sf"/>
</dbReference>
<dbReference type="EMBL" id="LAVO01000014">
    <property type="protein sequence ID" value="KOS09935.1"/>
    <property type="molecule type" value="Genomic_DNA"/>
</dbReference>
<reference evidence="4" key="1">
    <citation type="submission" date="2015-04" db="EMBL/GenBank/DDBJ databases">
        <title>Complete genome sequence of Microbacterium chocolatum SIT 101, a bacterium enantioselectively hydrolyzing mesomeric diesters.</title>
        <authorList>
            <person name="Li X."/>
            <person name="Xu Y."/>
        </authorList>
    </citation>
    <scope>NUCLEOTIDE SEQUENCE [LARGE SCALE GENOMIC DNA]</scope>
    <source>
        <strain evidence="4">SIT 101</strain>
    </source>
</reference>
<keyword evidence="1 4" id="KW-0489">Methyltransferase</keyword>
<keyword evidence="3" id="KW-0949">S-adenosyl-L-methionine</keyword>
<keyword evidence="5" id="KW-1185">Reference proteome</keyword>
<dbReference type="OrthoDB" id="9799672at2"/>
<accession>A0A0M9VKC3</accession>
<proteinExistence type="predicted"/>
<name>A0A0M9VKC3_9MICO</name>
<dbReference type="Pfam" id="PF01596">
    <property type="entry name" value="Methyltransf_3"/>
    <property type="match status" value="1"/>
</dbReference>
<keyword evidence="2" id="KW-0808">Transferase</keyword>
<dbReference type="Gene3D" id="3.40.50.150">
    <property type="entry name" value="Vaccinia Virus protein VP39"/>
    <property type="match status" value="1"/>
</dbReference>
<comment type="caution">
    <text evidence="4">The sequence shown here is derived from an EMBL/GenBank/DDBJ whole genome shotgun (WGS) entry which is preliminary data.</text>
</comment>
<dbReference type="KEGG" id="mcw:A8L33_12555"/>
<evidence type="ECO:0000256" key="2">
    <source>
        <dbReference type="ARBA" id="ARBA00022679"/>
    </source>
</evidence>
<evidence type="ECO:0000256" key="1">
    <source>
        <dbReference type="ARBA" id="ARBA00022603"/>
    </source>
</evidence>
<dbReference type="Proteomes" id="UP000037737">
    <property type="component" value="Unassembled WGS sequence"/>
</dbReference>
<dbReference type="PATRIC" id="fig|84292.3.peg.2608"/>
<evidence type="ECO:0000313" key="5">
    <source>
        <dbReference type="Proteomes" id="UP000037737"/>
    </source>
</evidence>
<organism evidence="4 5">
    <name type="scientific">Microbacterium aurantiacum</name>
    <dbReference type="NCBI Taxonomy" id="162393"/>
    <lineage>
        <taxon>Bacteria</taxon>
        <taxon>Bacillati</taxon>
        <taxon>Actinomycetota</taxon>
        <taxon>Actinomycetes</taxon>
        <taxon>Micrococcales</taxon>
        <taxon>Microbacteriaceae</taxon>
        <taxon>Microbacterium</taxon>
    </lineage>
</organism>
<gene>
    <name evidence="4" type="ORF">XI38_12845</name>
</gene>
<dbReference type="SUPFAM" id="SSF53335">
    <property type="entry name" value="S-adenosyl-L-methionine-dependent methyltransferases"/>
    <property type="match status" value="1"/>
</dbReference>
<dbReference type="PANTHER" id="PTHR10509">
    <property type="entry name" value="O-METHYLTRANSFERASE-RELATED"/>
    <property type="match status" value="1"/>
</dbReference>
<evidence type="ECO:0000313" key="4">
    <source>
        <dbReference type="EMBL" id="KOS09935.1"/>
    </source>
</evidence>
<dbReference type="AlphaFoldDB" id="A0A0M9VKC3"/>
<dbReference type="GO" id="GO:0008757">
    <property type="term" value="F:S-adenosylmethionine-dependent methyltransferase activity"/>
    <property type="evidence" value="ECO:0007669"/>
    <property type="project" value="TreeGrafter"/>
</dbReference>
<dbReference type="InterPro" id="IPR002935">
    <property type="entry name" value="SAM_O-MeTrfase"/>
</dbReference>
<dbReference type="InterPro" id="IPR050362">
    <property type="entry name" value="Cation-dep_OMT"/>
</dbReference>
<dbReference type="PANTHER" id="PTHR10509:SF14">
    <property type="entry name" value="CAFFEOYL-COA O-METHYLTRANSFERASE 3-RELATED"/>
    <property type="match status" value="1"/>
</dbReference>
<dbReference type="GO" id="GO:0008171">
    <property type="term" value="F:O-methyltransferase activity"/>
    <property type="evidence" value="ECO:0007669"/>
    <property type="project" value="InterPro"/>
</dbReference>
<dbReference type="GO" id="GO:0032259">
    <property type="term" value="P:methylation"/>
    <property type="evidence" value="ECO:0007669"/>
    <property type="project" value="UniProtKB-KW"/>
</dbReference>
<protein>
    <submittedName>
        <fullName evidence="4">Methyltransferase</fullName>
    </submittedName>
</protein>